<evidence type="ECO:0000313" key="2">
    <source>
        <dbReference type="EMBL" id="RPD54665.1"/>
    </source>
</evidence>
<organism evidence="2 3">
    <name type="scientific">Lentinus tigrinus ALCF2SS1-6</name>
    <dbReference type="NCBI Taxonomy" id="1328759"/>
    <lineage>
        <taxon>Eukaryota</taxon>
        <taxon>Fungi</taxon>
        <taxon>Dikarya</taxon>
        <taxon>Basidiomycota</taxon>
        <taxon>Agaricomycotina</taxon>
        <taxon>Agaricomycetes</taxon>
        <taxon>Polyporales</taxon>
        <taxon>Polyporaceae</taxon>
        <taxon>Lentinus</taxon>
    </lineage>
</organism>
<comment type="similarity">
    <text evidence="1">Belongs to the aegerolysin family.</text>
</comment>
<dbReference type="Proteomes" id="UP000313359">
    <property type="component" value="Unassembled WGS sequence"/>
</dbReference>
<evidence type="ECO:0000256" key="1">
    <source>
        <dbReference type="ARBA" id="ARBA00010795"/>
    </source>
</evidence>
<protein>
    <submittedName>
        <fullName evidence="2">Aegerolysin aa-Pri1</fullName>
    </submittedName>
</protein>
<reference evidence="2" key="1">
    <citation type="journal article" date="2018" name="Genome Biol. Evol.">
        <title>Genomics and development of Lentinus tigrinus, a white-rot wood-decaying mushroom with dimorphic fruiting bodies.</title>
        <authorList>
            <person name="Wu B."/>
            <person name="Xu Z."/>
            <person name="Knudson A."/>
            <person name="Carlson A."/>
            <person name="Chen N."/>
            <person name="Kovaka S."/>
            <person name="LaButti K."/>
            <person name="Lipzen A."/>
            <person name="Pennachio C."/>
            <person name="Riley R."/>
            <person name="Schakwitz W."/>
            <person name="Umezawa K."/>
            <person name="Ohm R.A."/>
            <person name="Grigoriev I.V."/>
            <person name="Nagy L.G."/>
            <person name="Gibbons J."/>
            <person name="Hibbett D."/>
        </authorList>
    </citation>
    <scope>NUCLEOTIDE SEQUENCE [LARGE SCALE GENOMIC DNA]</scope>
    <source>
        <strain evidence="2">ALCF2SS1-6</strain>
    </source>
</reference>
<keyword evidence="3" id="KW-1185">Reference proteome</keyword>
<dbReference type="AlphaFoldDB" id="A0A5C2RVL7"/>
<dbReference type="PIRSF" id="PIRSF007951">
    <property type="entry name" value="Hemolysin, aegerolysin type"/>
    <property type="match status" value="1"/>
</dbReference>
<evidence type="ECO:0000313" key="3">
    <source>
        <dbReference type="Proteomes" id="UP000313359"/>
    </source>
</evidence>
<dbReference type="GO" id="GO:0019836">
    <property type="term" value="P:symbiont-mediated hemolysis of host erythrocyte"/>
    <property type="evidence" value="ECO:0007669"/>
    <property type="project" value="InterPro"/>
</dbReference>
<gene>
    <name evidence="2" type="ORF">L227DRAFT_580340</name>
</gene>
<dbReference type="EMBL" id="ML122303">
    <property type="protein sequence ID" value="RPD54665.1"/>
    <property type="molecule type" value="Genomic_DNA"/>
</dbReference>
<dbReference type="Pfam" id="PF06355">
    <property type="entry name" value="Aegerolysin"/>
    <property type="match status" value="1"/>
</dbReference>
<sequence length="150" mass="16375">MSEADATNGPPRAYAQWVIMILKNSGTEDIKVANMNVSWGKLYADGNKDDEISPSTYDNYVIHPGDQLQINACGRENAASGTTGEFDVLDPTASNKVIRHFYWDCPWGSKTNTWTVSQTNSKWMVESSGANLDSGALGTITSEFMNKAGQ</sequence>
<dbReference type="OrthoDB" id="2727348at2759"/>
<dbReference type="InterPro" id="IPR009413">
    <property type="entry name" value="Aegerolysin-typ"/>
</dbReference>
<dbReference type="STRING" id="1328759.A0A5C2RVL7"/>
<proteinExistence type="inferred from homology"/>
<name>A0A5C2RVL7_9APHY</name>
<accession>A0A5C2RVL7</accession>
<dbReference type="Gene3D" id="2.60.270.50">
    <property type="match status" value="1"/>
</dbReference>